<dbReference type="KEGG" id="cts:Ctha_1011"/>
<evidence type="ECO:0000313" key="6">
    <source>
        <dbReference type="Proteomes" id="UP000001208"/>
    </source>
</evidence>
<dbReference type="AlphaFoldDB" id="B3QXU8"/>
<dbReference type="GO" id="GO:0015074">
    <property type="term" value="P:DNA integration"/>
    <property type="evidence" value="ECO:0007669"/>
    <property type="project" value="UniProtKB-KW"/>
</dbReference>
<sequence length="61" mass="7309">MEEVLRRYKNLLIQKRYSQNTQDIYCSYFKNFCMFFGEEELEKSTTKQIQTLGGSLRNDTA</sequence>
<dbReference type="Gene3D" id="1.10.150.130">
    <property type="match status" value="1"/>
</dbReference>
<evidence type="ECO:0000256" key="3">
    <source>
        <dbReference type="PROSITE-ProRule" id="PRU01248"/>
    </source>
</evidence>
<feature type="domain" description="Core-binding (CB)" evidence="4">
    <location>
        <begin position="1"/>
        <end position="61"/>
    </location>
</feature>
<proteinExistence type="predicted"/>
<dbReference type="STRING" id="517418.Ctha_1011"/>
<evidence type="ECO:0000313" key="5">
    <source>
        <dbReference type="EMBL" id="ACF13476.1"/>
    </source>
</evidence>
<protein>
    <recommendedName>
        <fullName evidence="4">Core-binding (CB) domain-containing protein</fullName>
    </recommendedName>
</protein>
<reference evidence="5 6" key="1">
    <citation type="submission" date="2008-06" db="EMBL/GenBank/DDBJ databases">
        <title>Complete sequence of Chloroherpeton thalassium ATCC 35110.</title>
        <authorList>
            <consortium name="US DOE Joint Genome Institute"/>
            <person name="Lucas S."/>
            <person name="Copeland A."/>
            <person name="Lapidus A."/>
            <person name="Glavina del Rio T."/>
            <person name="Dalin E."/>
            <person name="Tice H."/>
            <person name="Bruce D."/>
            <person name="Goodwin L."/>
            <person name="Pitluck S."/>
            <person name="Schmutz J."/>
            <person name="Larimer F."/>
            <person name="Land M."/>
            <person name="Hauser L."/>
            <person name="Kyrpides N."/>
            <person name="Mikhailova N."/>
            <person name="Liu Z."/>
            <person name="Li T."/>
            <person name="Zhao F."/>
            <person name="Overmann J."/>
            <person name="Bryant D.A."/>
            <person name="Richardson P."/>
        </authorList>
    </citation>
    <scope>NUCLEOTIDE SEQUENCE [LARGE SCALE GENOMIC DNA]</scope>
    <source>
        <strain evidence="6">ATCC 35110 / GB-78</strain>
    </source>
</reference>
<dbReference type="Proteomes" id="UP000001208">
    <property type="component" value="Chromosome"/>
</dbReference>
<dbReference type="EMBL" id="CP001100">
    <property type="protein sequence ID" value="ACF13476.1"/>
    <property type="molecule type" value="Genomic_DNA"/>
</dbReference>
<dbReference type="GO" id="GO:0003677">
    <property type="term" value="F:DNA binding"/>
    <property type="evidence" value="ECO:0007669"/>
    <property type="project" value="UniProtKB-UniRule"/>
</dbReference>
<keyword evidence="1" id="KW-0229">DNA integration</keyword>
<dbReference type="PROSITE" id="PS51900">
    <property type="entry name" value="CB"/>
    <property type="match status" value="1"/>
</dbReference>
<dbReference type="eggNOG" id="COG4974">
    <property type="taxonomic scope" value="Bacteria"/>
</dbReference>
<evidence type="ECO:0000256" key="1">
    <source>
        <dbReference type="ARBA" id="ARBA00022908"/>
    </source>
</evidence>
<evidence type="ECO:0000259" key="4">
    <source>
        <dbReference type="PROSITE" id="PS51900"/>
    </source>
</evidence>
<keyword evidence="6" id="KW-1185">Reference proteome</keyword>
<keyword evidence="2 3" id="KW-0238">DNA-binding</keyword>
<dbReference type="InterPro" id="IPR044068">
    <property type="entry name" value="CB"/>
</dbReference>
<name>B3QXU8_CHLT3</name>
<dbReference type="HOGENOM" id="CLU_2914046_0_0_10"/>
<accession>B3QXU8</accession>
<organism evidence="5 6">
    <name type="scientific">Chloroherpeton thalassium (strain ATCC 35110 / GB-78)</name>
    <dbReference type="NCBI Taxonomy" id="517418"/>
    <lineage>
        <taxon>Bacteria</taxon>
        <taxon>Pseudomonadati</taxon>
        <taxon>Chlorobiota</taxon>
        <taxon>Chlorobiia</taxon>
        <taxon>Chlorobiales</taxon>
        <taxon>Chloroherpetonaceae</taxon>
        <taxon>Chloroherpeton</taxon>
    </lineage>
</organism>
<dbReference type="InterPro" id="IPR010998">
    <property type="entry name" value="Integrase_recombinase_N"/>
</dbReference>
<gene>
    <name evidence="5" type="ordered locus">Ctha_1011</name>
</gene>
<evidence type="ECO:0000256" key="2">
    <source>
        <dbReference type="ARBA" id="ARBA00023125"/>
    </source>
</evidence>